<comment type="caution">
    <text evidence="3">The sequence shown here is derived from an EMBL/GenBank/DDBJ whole genome shotgun (WGS) entry which is preliminary data.</text>
</comment>
<sequence>MPASSGQQPKSSMPPKHTISGLKSPDDNPEPGLARFGPVYGEDTEANVKAKDSAWKHILEKSGVDEAERVYMRSIADIEQQALDSYDRAVVEKLKLKRGKEFRRMMVRDGCFFLQLSLHVLGAAELLDYSEQNPYFRKGSDSSSWIPAMFFVGNQIPCAVIRALMKQDFFKNVIDGGSKTGMWQRQRQRWTDEKDLTKLVLYQMVVEPELEKRVGFFSKSRHESRESAPSNILHALHSSLLGPGDNDPIYSEMKEFHDLEDGREDSDVKIPSAGELHKLGITLRKAKSNGITNIHFQNRVFWARLELPPLTIDSHTKDLLTSLAKHEQNLSESDREVTAYLRFMRDLAPTYKDFKILEKKGIIHVKDEELKRNMVHMLDNIVTTHKSSFTLNFRQTRRKITGYGGPPWRLISIALAVLTIVQTIFTVLSYFIPRK</sequence>
<dbReference type="Pfam" id="PF03140">
    <property type="entry name" value="DUF247"/>
    <property type="match status" value="1"/>
</dbReference>
<dbReference type="PANTHER" id="PTHR31549">
    <property type="entry name" value="PROTEIN, PUTATIVE (DUF247)-RELATED-RELATED"/>
    <property type="match status" value="1"/>
</dbReference>
<dbReference type="Proteomes" id="UP001190926">
    <property type="component" value="Unassembled WGS sequence"/>
</dbReference>
<keyword evidence="2" id="KW-1133">Transmembrane helix</keyword>
<evidence type="ECO:0000313" key="3">
    <source>
        <dbReference type="EMBL" id="KAH6834674.1"/>
    </source>
</evidence>
<feature type="transmembrane region" description="Helical" evidence="2">
    <location>
        <begin position="408"/>
        <end position="432"/>
    </location>
</feature>
<evidence type="ECO:0000256" key="2">
    <source>
        <dbReference type="SAM" id="Phobius"/>
    </source>
</evidence>
<accession>A0AAD4JIV0</accession>
<evidence type="ECO:0000256" key="1">
    <source>
        <dbReference type="SAM" id="MobiDB-lite"/>
    </source>
</evidence>
<protein>
    <submittedName>
        <fullName evidence="3">Uncharacterized protein</fullName>
    </submittedName>
</protein>
<keyword evidence="2" id="KW-0812">Transmembrane</keyword>
<dbReference type="AlphaFoldDB" id="A0AAD4JIV0"/>
<gene>
    <name evidence="3" type="ORF">C2S53_019816</name>
</gene>
<reference evidence="3 4" key="1">
    <citation type="journal article" date="2021" name="Nat. Commun.">
        <title>Incipient diploidization of the medicinal plant Perilla within 10,000 years.</title>
        <authorList>
            <person name="Zhang Y."/>
            <person name="Shen Q."/>
            <person name="Leng L."/>
            <person name="Zhang D."/>
            <person name="Chen S."/>
            <person name="Shi Y."/>
            <person name="Ning Z."/>
            <person name="Chen S."/>
        </authorList>
    </citation>
    <scope>NUCLEOTIDE SEQUENCE [LARGE SCALE GENOMIC DNA]</scope>
    <source>
        <strain evidence="4">cv. PC099</strain>
    </source>
</reference>
<organism evidence="3 4">
    <name type="scientific">Perilla frutescens var. hirtella</name>
    <name type="common">Perilla citriodora</name>
    <name type="synonym">Perilla setoyensis</name>
    <dbReference type="NCBI Taxonomy" id="608512"/>
    <lineage>
        <taxon>Eukaryota</taxon>
        <taxon>Viridiplantae</taxon>
        <taxon>Streptophyta</taxon>
        <taxon>Embryophyta</taxon>
        <taxon>Tracheophyta</taxon>
        <taxon>Spermatophyta</taxon>
        <taxon>Magnoliopsida</taxon>
        <taxon>eudicotyledons</taxon>
        <taxon>Gunneridae</taxon>
        <taxon>Pentapetalae</taxon>
        <taxon>asterids</taxon>
        <taxon>lamiids</taxon>
        <taxon>Lamiales</taxon>
        <taxon>Lamiaceae</taxon>
        <taxon>Nepetoideae</taxon>
        <taxon>Elsholtzieae</taxon>
        <taxon>Perilla</taxon>
    </lineage>
</organism>
<name>A0AAD4JIV0_PERFH</name>
<dbReference type="InterPro" id="IPR004158">
    <property type="entry name" value="DUF247_pln"/>
</dbReference>
<keyword evidence="2" id="KW-0472">Membrane</keyword>
<keyword evidence="4" id="KW-1185">Reference proteome</keyword>
<evidence type="ECO:0000313" key="4">
    <source>
        <dbReference type="Proteomes" id="UP001190926"/>
    </source>
</evidence>
<proteinExistence type="predicted"/>
<feature type="compositionally biased region" description="Polar residues" evidence="1">
    <location>
        <begin position="1"/>
        <end position="11"/>
    </location>
</feature>
<feature type="region of interest" description="Disordered" evidence="1">
    <location>
        <begin position="1"/>
        <end position="39"/>
    </location>
</feature>
<dbReference type="PANTHER" id="PTHR31549:SF88">
    <property type="entry name" value="DUF4220 DOMAIN-CONTAINING PROTEIN"/>
    <property type="match status" value="1"/>
</dbReference>
<dbReference type="EMBL" id="SDAM02000045">
    <property type="protein sequence ID" value="KAH6834674.1"/>
    <property type="molecule type" value="Genomic_DNA"/>
</dbReference>